<dbReference type="Gramene" id="EFJ23049">
    <property type="protein sequence ID" value="EFJ23049"/>
    <property type="gene ID" value="SELMODRAFT_416139"/>
</dbReference>
<evidence type="ECO:0000313" key="9">
    <source>
        <dbReference type="EMBL" id="EFJ23049.1"/>
    </source>
</evidence>
<evidence type="ECO:0000256" key="2">
    <source>
        <dbReference type="ARBA" id="ARBA00005742"/>
    </source>
</evidence>
<comment type="subcellular location">
    <subcellularLocation>
        <location evidence="1">Endoplasmic reticulum lumen</location>
    </subcellularLocation>
</comment>
<evidence type="ECO:0000313" key="10">
    <source>
        <dbReference type="Proteomes" id="UP000001514"/>
    </source>
</evidence>
<evidence type="ECO:0000256" key="3">
    <source>
        <dbReference type="ARBA" id="ARBA00022729"/>
    </source>
</evidence>
<name>D8RY76_SELML</name>
<gene>
    <name evidence="9" type="ORF">SELMODRAFT_416139</name>
</gene>
<dbReference type="STRING" id="88036.D8RY76"/>
<dbReference type="OrthoDB" id="1910009at2759"/>
<comment type="similarity">
    <text evidence="2">Belongs to the selenoprotein M/F family.</text>
</comment>
<keyword evidence="3 7" id="KW-0732">Signal</keyword>
<dbReference type="AlphaFoldDB" id="D8RY76"/>
<reference evidence="9 10" key="1">
    <citation type="journal article" date="2011" name="Science">
        <title>The Selaginella genome identifies genetic changes associated with the evolution of vascular plants.</title>
        <authorList>
            <person name="Banks J.A."/>
            <person name="Nishiyama T."/>
            <person name="Hasebe M."/>
            <person name="Bowman J.L."/>
            <person name="Gribskov M."/>
            <person name="dePamphilis C."/>
            <person name="Albert V.A."/>
            <person name="Aono N."/>
            <person name="Aoyama T."/>
            <person name="Ambrose B.A."/>
            <person name="Ashton N.W."/>
            <person name="Axtell M.J."/>
            <person name="Barker E."/>
            <person name="Barker M.S."/>
            <person name="Bennetzen J.L."/>
            <person name="Bonawitz N.D."/>
            <person name="Chapple C."/>
            <person name="Cheng C."/>
            <person name="Correa L.G."/>
            <person name="Dacre M."/>
            <person name="DeBarry J."/>
            <person name="Dreyer I."/>
            <person name="Elias M."/>
            <person name="Engstrom E.M."/>
            <person name="Estelle M."/>
            <person name="Feng L."/>
            <person name="Finet C."/>
            <person name="Floyd S.K."/>
            <person name="Frommer W.B."/>
            <person name="Fujita T."/>
            <person name="Gramzow L."/>
            <person name="Gutensohn M."/>
            <person name="Harholt J."/>
            <person name="Hattori M."/>
            <person name="Heyl A."/>
            <person name="Hirai T."/>
            <person name="Hiwatashi Y."/>
            <person name="Ishikawa M."/>
            <person name="Iwata M."/>
            <person name="Karol K.G."/>
            <person name="Koehler B."/>
            <person name="Kolukisaoglu U."/>
            <person name="Kubo M."/>
            <person name="Kurata T."/>
            <person name="Lalonde S."/>
            <person name="Li K."/>
            <person name="Li Y."/>
            <person name="Litt A."/>
            <person name="Lyons E."/>
            <person name="Manning G."/>
            <person name="Maruyama T."/>
            <person name="Michael T.P."/>
            <person name="Mikami K."/>
            <person name="Miyazaki S."/>
            <person name="Morinaga S."/>
            <person name="Murata T."/>
            <person name="Mueller-Roeber B."/>
            <person name="Nelson D.R."/>
            <person name="Obara M."/>
            <person name="Oguri Y."/>
            <person name="Olmstead R.G."/>
            <person name="Onodera N."/>
            <person name="Petersen B.L."/>
            <person name="Pils B."/>
            <person name="Prigge M."/>
            <person name="Rensing S.A."/>
            <person name="Riano-Pachon D.M."/>
            <person name="Roberts A.W."/>
            <person name="Sato Y."/>
            <person name="Scheller H.V."/>
            <person name="Schulz B."/>
            <person name="Schulz C."/>
            <person name="Shakirov E.V."/>
            <person name="Shibagaki N."/>
            <person name="Shinohara N."/>
            <person name="Shippen D.E."/>
            <person name="Soerensen I."/>
            <person name="Sotooka R."/>
            <person name="Sugimoto N."/>
            <person name="Sugita M."/>
            <person name="Sumikawa N."/>
            <person name="Tanurdzic M."/>
            <person name="Theissen G."/>
            <person name="Ulvskov P."/>
            <person name="Wakazuki S."/>
            <person name="Weng J.K."/>
            <person name="Willats W.W."/>
            <person name="Wipf D."/>
            <person name="Wolf P.G."/>
            <person name="Yang L."/>
            <person name="Zimmer A.D."/>
            <person name="Zhu Q."/>
            <person name="Mitros T."/>
            <person name="Hellsten U."/>
            <person name="Loque D."/>
            <person name="Otillar R."/>
            <person name="Salamov A."/>
            <person name="Schmutz J."/>
            <person name="Shapiro H."/>
            <person name="Lindquist E."/>
            <person name="Lucas S."/>
            <person name="Rokhsar D."/>
            <person name="Grigoriev I.V."/>
        </authorList>
    </citation>
    <scope>NUCLEOTIDE SEQUENCE [LARGE SCALE GENOMIC DNA]</scope>
</reference>
<dbReference type="eggNOG" id="KOG3384">
    <property type="taxonomic scope" value="Eukaryota"/>
</dbReference>
<dbReference type="InterPro" id="IPR014912">
    <property type="entry name" value="Sep15_SelM_dom"/>
</dbReference>
<keyword evidence="4" id="KW-0256">Endoplasmic reticulum</keyword>
<dbReference type="OMA" id="LEMCNCK"/>
<proteinExistence type="inferred from homology"/>
<keyword evidence="10" id="KW-1185">Reference proteome</keyword>
<dbReference type="FunCoup" id="D8RY76">
    <property type="interactions" value="2439"/>
</dbReference>
<evidence type="ECO:0000256" key="1">
    <source>
        <dbReference type="ARBA" id="ARBA00004319"/>
    </source>
</evidence>
<protein>
    <recommendedName>
        <fullName evidence="6">Selenoprotein F</fullName>
    </recommendedName>
</protein>
<sequence length="153" mass="17519">MELHFLVLAVLGAVALCGRADKTCEELGFTGLALCSDCDAFAEIVKDQELELDCRKCCAEENEESLSKLTFSGARLEVCMRKLMFYPHVQTFIESKLEKFPAVQAQYRFNASPKLILLDEDGNEKETVRIDNWKMEHIEQFLEQKVKPKHTEI</sequence>
<dbReference type="EMBL" id="GL377594">
    <property type="protein sequence ID" value="EFJ23049.1"/>
    <property type="molecule type" value="Genomic_DNA"/>
</dbReference>
<evidence type="ECO:0000259" key="8">
    <source>
        <dbReference type="Pfam" id="PF08806"/>
    </source>
</evidence>
<dbReference type="GO" id="GO:0016491">
    <property type="term" value="F:oxidoreductase activity"/>
    <property type="evidence" value="ECO:0000318"/>
    <property type="project" value="GO_Central"/>
</dbReference>
<accession>D8RY76</accession>
<dbReference type="GO" id="GO:0005788">
    <property type="term" value="C:endoplasmic reticulum lumen"/>
    <property type="evidence" value="ECO:0000318"/>
    <property type="project" value="GO_Central"/>
</dbReference>
<keyword evidence="5" id="KW-0712">Selenocysteine</keyword>
<feature type="signal peptide" evidence="7">
    <location>
        <begin position="1"/>
        <end position="20"/>
    </location>
</feature>
<dbReference type="Gene3D" id="3.40.30.50">
    <property type="entry name" value="Sep15/SelM thioredoxin-like domain, active-site redox motif"/>
    <property type="match status" value="1"/>
</dbReference>
<dbReference type="InterPro" id="IPR038219">
    <property type="entry name" value="Sep15/SelM_sf"/>
</dbReference>
<evidence type="ECO:0000256" key="4">
    <source>
        <dbReference type="ARBA" id="ARBA00022824"/>
    </source>
</evidence>
<dbReference type="InParanoid" id="D8RY76"/>
<evidence type="ECO:0000256" key="6">
    <source>
        <dbReference type="ARBA" id="ARBA00040775"/>
    </source>
</evidence>
<evidence type="ECO:0000256" key="7">
    <source>
        <dbReference type="SAM" id="SignalP"/>
    </source>
</evidence>
<dbReference type="PANTHER" id="PTHR13077:SF6">
    <property type="entry name" value="SELENOPROTEIN F"/>
    <property type="match status" value="1"/>
</dbReference>
<evidence type="ECO:0000256" key="5">
    <source>
        <dbReference type="ARBA" id="ARBA00022933"/>
    </source>
</evidence>
<feature type="domain" description="Selenoprotein F/M" evidence="8">
    <location>
        <begin position="74"/>
        <end position="146"/>
    </location>
</feature>
<dbReference type="InterPro" id="IPR036249">
    <property type="entry name" value="Thioredoxin-like_sf"/>
</dbReference>
<dbReference type="HOGENOM" id="CLU_119280_0_0_1"/>
<dbReference type="Proteomes" id="UP000001514">
    <property type="component" value="Unassembled WGS sequence"/>
</dbReference>
<dbReference type="Pfam" id="PF08806">
    <property type="entry name" value="Sep15_SelM"/>
    <property type="match status" value="1"/>
</dbReference>
<dbReference type="KEGG" id="smo:SELMODRAFT_416139"/>
<dbReference type="SUPFAM" id="SSF52833">
    <property type="entry name" value="Thioredoxin-like"/>
    <property type="match status" value="1"/>
</dbReference>
<dbReference type="InterPro" id="IPR039992">
    <property type="entry name" value="Sep15_SelM"/>
</dbReference>
<dbReference type="PANTHER" id="PTHR13077">
    <property type="entry name" value="SELENOPROTEIN F"/>
    <property type="match status" value="1"/>
</dbReference>
<feature type="chain" id="PRO_5003122230" description="Selenoprotein F" evidence="7">
    <location>
        <begin position="21"/>
        <end position="153"/>
    </location>
</feature>
<organism evidence="10">
    <name type="scientific">Selaginella moellendorffii</name>
    <name type="common">Spikemoss</name>
    <dbReference type="NCBI Taxonomy" id="88036"/>
    <lineage>
        <taxon>Eukaryota</taxon>
        <taxon>Viridiplantae</taxon>
        <taxon>Streptophyta</taxon>
        <taxon>Embryophyta</taxon>
        <taxon>Tracheophyta</taxon>
        <taxon>Lycopodiopsida</taxon>
        <taxon>Selaginellales</taxon>
        <taxon>Selaginellaceae</taxon>
        <taxon>Selaginella</taxon>
    </lineage>
</organism>